<proteinExistence type="predicted"/>
<reference evidence="2" key="2">
    <citation type="journal article" date="2018" name="Genome Announc.">
        <title>Fifty-Six Draft Genome Sequences of 10 Lactobacillus Species from 22 Commercial Dietary Supplements.</title>
        <authorList>
            <person name="Gangiredla J."/>
            <person name="Barnaba T.J."/>
            <person name="Mammel M.K."/>
            <person name="Lacher D.W."/>
            <person name="Elkins C.A."/>
            <person name="Lampel K.A."/>
            <person name="Whitehouse C.A."/>
            <person name="Tartera C."/>
        </authorList>
    </citation>
    <scope>NUCLEOTIDE SEQUENCE</scope>
    <source>
        <strain evidence="2">DS12_10</strain>
    </source>
</reference>
<dbReference type="Proteomes" id="UP000244083">
    <property type="component" value="Unassembled WGS sequence"/>
</dbReference>
<dbReference type="PATRIC" id="fig|1598.90.peg.1402"/>
<sequence>MNKISKGLILALAGITVGTSTGLSTTLFQSTSVAYAAEMTKEKNDLANRYIADYLGNCQQYEQNDKTFKGFSSIKDITYSRDNKIKIDVNNDIYQLSKARRSLLIQDLQNGVYGTLADNDLKKLSEKDIQKGCPTTVYLNGKVIGHTAKNDNHHIIWDK</sequence>
<evidence type="ECO:0000313" key="5">
    <source>
        <dbReference type="Proteomes" id="UP000244083"/>
    </source>
</evidence>
<evidence type="ECO:0000313" key="3">
    <source>
        <dbReference type="EMBL" id="RMX26708.1"/>
    </source>
</evidence>
<accession>A0A073JMG0</accession>
<reference evidence="5" key="4">
    <citation type="submission" date="2018-04" db="EMBL/GenBank/DDBJ databases">
        <title>Draft Genome Sequences of 10 Lactobacillus Species from 22 Commercial Probiotic Products.</title>
        <authorList>
            <person name="Gangiredla J."/>
            <person name="Barnaba T.J."/>
            <person name="Mammel M.K."/>
            <person name="Lacher D.W."/>
            <person name="Elkins C.A."/>
            <person name="Lampel K.A."/>
            <person name="Whitehouse C.A."/>
            <person name="Tartera C."/>
        </authorList>
    </citation>
    <scope>NUCLEOTIDE SEQUENCE [LARGE SCALE GENOMIC DNA]</scope>
    <source>
        <strain evidence="5">DS12_10</strain>
    </source>
</reference>
<evidence type="ECO:0000313" key="2">
    <source>
        <dbReference type="EMBL" id="PTV04720.1"/>
    </source>
</evidence>
<organism evidence="1 4">
    <name type="scientific">Limosilactobacillus reuteri</name>
    <name type="common">Lactobacillus reuteri</name>
    <dbReference type="NCBI Taxonomy" id="1598"/>
    <lineage>
        <taxon>Bacteria</taxon>
        <taxon>Bacillati</taxon>
        <taxon>Bacillota</taxon>
        <taxon>Bacilli</taxon>
        <taxon>Lactobacillales</taxon>
        <taxon>Lactobacillaceae</taxon>
        <taxon>Limosilactobacillus</taxon>
    </lineage>
</organism>
<dbReference type="Proteomes" id="UP000276940">
    <property type="component" value="Unassembled WGS sequence"/>
</dbReference>
<dbReference type="EMBL" id="PTLS01000009">
    <property type="protein sequence ID" value="RMX26708.1"/>
    <property type="molecule type" value="Genomic_DNA"/>
</dbReference>
<name>A0A073JMG0_LIMRT</name>
<dbReference type="EMBL" id="JOSX01000020">
    <property type="protein sequence ID" value="KEK14327.1"/>
    <property type="molecule type" value="Genomic_DNA"/>
</dbReference>
<evidence type="ECO:0000313" key="1">
    <source>
        <dbReference type="EMBL" id="KEK14327.1"/>
    </source>
</evidence>
<comment type="caution">
    <text evidence="1">The sequence shown here is derived from an EMBL/GenBank/DDBJ whole genome shotgun (WGS) entry which is preliminary data.</text>
</comment>
<reference evidence="3 6" key="3">
    <citation type="journal article" date="2018" name="J Appl Environ Microbiol">
        <title>The gut symbionts Lactobacillus reuteri R2lc and 2010 encode a polyketide synthase cluster that activates the mammalian aryl-hydrocarbon receptor.</title>
        <authorList>
            <person name="Ozcam M."/>
            <person name="Roos S."/>
            <person name="Van Pijkeren J.P."/>
        </authorList>
    </citation>
    <scope>NUCLEOTIDE SEQUENCE [LARGE SCALE GENOMIC DNA]</scope>
    <source>
        <strain evidence="3 6">R2lc</strain>
    </source>
</reference>
<protein>
    <submittedName>
        <fullName evidence="1">Uncharacterized protein</fullName>
    </submittedName>
</protein>
<dbReference type="EMBL" id="QAZN01000003">
    <property type="protein sequence ID" value="PTV04720.1"/>
    <property type="molecule type" value="Genomic_DNA"/>
</dbReference>
<evidence type="ECO:0000313" key="4">
    <source>
        <dbReference type="Proteomes" id="UP000027731"/>
    </source>
</evidence>
<dbReference type="RefSeq" id="WP_003665694.1">
    <property type="nucleotide sequence ID" value="NZ_CP128363.1"/>
</dbReference>
<evidence type="ECO:0000313" key="6">
    <source>
        <dbReference type="Proteomes" id="UP000276940"/>
    </source>
</evidence>
<reference evidence="1 4" key="1">
    <citation type="submission" date="2014-06" db="EMBL/GenBank/DDBJ databases">
        <title>Genetic determinant of reutericyclin biosynthesis of Lactobacillus reuteri.</title>
        <authorList>
            <person name="Lin X."/>
            <person name="Duar R."/>
            <person name="Walter J."/>
            <person name="Gaenzle M."/>
        </authorList>
    </citation>
    <scope>NUCLEOTIDE SEQUENCE [LARGE SCALE GENOMIC DNA]</scope>
    <source>
        <strain evidence="1 4">LTH2584</strain>
    </source>
</reference>
<dbReference type="Proteomes" id="UP000027731">
    <property type="component" value="Unassembled WGS sequence"/>
</dbReference>
<gene>
    <name evidence="3" type="ORF">C5O77_00775</name>
    <name evidence="2" type="ORF">DB325_03240</name>
    <name evidence="1" type="ORF">LR3_00370</name>
</gene>
<dbReference type="AlphaFoldDB" id="A0A073JMG0"/>